<sequence length="390" mass="43335">MPDIFPVFKFNSAAPDVLGILVSERDMLPPFAENAFLRRLDRIGKKRNLRIVAFAPWTWDRRDGTVKGWTWADGENRWVSSRQPLPAVVYDRTWPETDDEKRRCRVALRRIRENTKLTLLNGRLPHKGKVYESLAAIGTLRKLIPPTALYRGPDSLSEWLDAYGRTAFLKPIAGSKGRRVVAFTERRDGTATLTGRLNDNRPFHIEAANRQEAIARLDRWIGERSYLMQPLLELRNEEGDPFDLRALMQKDADGRWTLTGIAARLGAPGSVTANLHGGGTAAPALATLARQFGDVRGRKLLRQATDASFTIASGLETSFGRMAEIGLDYGIDRNGKLWFLEANAKPGRSAMASAGAGAARAAAERPLIYAQSILLRLATTDNRQSACADR</sequence>
<evidence type="ECO:0000313" key="1">
    <source>
        <dbReference type="EMBL" id="MFC5402133.1"/>
    </source>
</evidence>
<keyword evidence="2" id="KW-1185">Reference proteome</keyword>
<dbReference type="SUPFAM" id="SSF56059">
    <property type="entry name" value="Glutathione synthetase ATP-binding domain-like"/>
    <property type="match status" value="1"/>
</dbReference>
<gene>
    <name evidence="1" type="ORF">ACFPOF_05230</name>
</gene>
<name>A0ABW0HMA4_9BACL</name>
<proteinExistence type="predicted"/>
<dbReference type="Pfam" id="PF14398">
    <property type="entry name" value="ATPgrasp_YheCD"/>
    <property type="match status" value="1"/>
</dbReference>
<dbReference type="EMBL" id="JBHSMI010000009">
    <property type="protein sequence ID" value="MFC5402133.1"/>
    <property type="molecule type" value="Genomic_DNA"/>
</dbReference>
<evidence type="ECO:0000313" key="2">
    <source>
        <dbReference type="Proteomes" id="UP001596113"/>
    </source>
</evidence>
<dbReference type="InterPro" id="IPR026838">
    <property type="entry name" value="YheC/D"/>
</dbReference>
<organism evidence="1 2">
    <name type="scientific">Cohnella soli</name>
    <dbReference type="NCBI Taxonomy" id="425005"/>
    <lineage>
        <taxon>Bacteria</taxon>
        <taxon>Bacillati</taxon>
        <taxon>Bacillota</taxon>
        <taxon>Bacilli</taxon>
        <taxon>Bacillales</taxon>
        <taxon>Paenibacillaceae</taxon>
        <taxon>Cohnella</taxon>
    </lineage>
</organism>
<dbReference type="RefSeq" id="WP_378130287.1">
    <property type="nucleotide sequence ID" value="NZ_JBHSMI010000009.1"/>
</dbReference>
<comment type="caution">
    <text evidence="1">The sequence shown here is derived from an EMBL/GenBank/DDBJ whole genome shotgun (WGS) entry which is preliminary data.</text>
</comment>
<reference evidence="2" key="1">
    <citation type="journal article" date="2019" name="Int. J. Syst. Evol. Microbiol.">
        <title>The Global Catalogue of Microorganisms (GCM) 10K type strain sequencing project: providing services to taxonomists for standard genome sequencing and annotation.</title>
        <authorList>
            <consortium name="The Broad Institute Genomics Platform"/>
            <consortium name="The Broad Institute Genome Sequencing Center for Infectious Disease"/>
            <person name="Wu L."/>
            <person name="Ma J."/>
        </authorList>
    </citation>
    <scope>NUCLEOTIDE SEQUENCE [LARGE SCALE GENOMIC DNA]</scope>
    <source>
        <strain evidence="2">CGMCC 1.18575</strain>
    </source>
</reference>
<accession>A0ABW0HMA4</accession>
<dbReference type="Proteomes" id="UP001596113">
    <property type="component" value="Unassembled WGS sequence"/>
</dbReference>
<protein>
    <submittedName>
        <fullName evidence="1">YheC/YheD family protein</fullName>
    </submittedName>
</protein>